<feature type="region of interest" description="Disordered" evidence="1">
    <location>
        <begin position="79"/>
        <end position="130"/>
    </location>
</feature>
<protein>
    <submittedName>
        <fullName evidence="2">Uncharacterized protein</fullName>
    </submittedName>
</protein>
<sequence>MTLGMNFRYSIQPTACSSPLNFKFSHSNAHLLLSPCPRRCLRFLCRCCACTVKQISLTTPTSPNTWYYLSECEGNGGDATTGNSGDVNAGSVVNDRDTVNNSGADSNVAPQGGQTSSGAAVAGSGSGSDCGGSGCFFG</sequence>
<evidence type="ECO:0000313" key="2">
    <source>
        <dbReference type="EMBL" id="CAL1696569.1"/>
    </source>
</evidence>
<dbReference type="Proteomes" id="UP001497453">
    <property type="component" value="Chromosome 1"/>
</dbReference>
<name>A0ABP1CPJ7_9APHY</name>
<evidence type="ECO:0000256" key="1">
    <source>
        <dbReference type="SAM" id="MobiDB-lite"/>
    </source>
</evidence>
<accession>A0ABP1CPJ7</accession>
<feature type="compositionally biased region" description="Polar residues" evidence="1">
    <location>
        <begin position="99"/>
        <end position="109"/>
    </location>
</feature>
<keyword evidence="3" id="KW-1185">Reference proteome</keyword>
<reference evidence="3" key="1">
    <citation type="submission" date="2024-04" db="EMBL/GenBank/DDBJ databases">
        <authorList>
            <person name="Shaw F."/>
            <person name="Minotto A."/>
        </authorList>
    </citation>
    <scope>NUCLEOTIDE SEQUENCE [LARGE SCALE GENOMIC DNA]</scope>
</reference>
<proteinExistence type="predicted"/>
<dbReference type="EMBL" id="OZ037944">
    <property type="protein sequence ID" value="CAL1696569.1"/>
    <property type="molecule type" value="Genomic_DNA"/>
</dbReference>
<feature type="compositionally biased region" description="Low complexity" evidence="1">
    <location>
        <begin position="112"/>
        <end position="123"/>
    </location>
</feature>
<gene>
    <name evidence="2" type="ORF">GFSPODELE1_LOCUS1250</name>
</gene>
<organism evidence="2 3">
    <name type="scientific">Somion occarium</name>
    <dbReference type="NCBI Taxonomy" id="3059160"/>
    <lineage>
        <taxon>Eukaryota</taxon>
        <taxon>Fungi</taxon>
        <taxon>Dikarya</taxon>
        <taxon>Basidiomycota</taxon>
        <taxon>Agaricomycotina</taxon>
        <taxon>Agaricomycetes</taxon>
        <taxon>Polyporales</taxon>
        <taxon>Cerrenaceae</taxon>
        <taxon>Somion</taxon>
    </lineage>
</organism>
<evidence type="ECO:0000313" key="3">
    <source>
        <dbReference type="Proteomes" id="UP001497453"/>
    </source>
</evidence>